<keyword evidence="4" id="KW-1185">Reference proteome</keyword>
<evidence type="ECO:0000256" key="2">
    <source>
        <dbReference type="SAM" id="SignalP"/>
    </source>
</evidence>
<keyword evidence="2" id="KW-0732">Signal</keyword>
<name>A0ABU3Z8L2_9FIRM</name>
<reference evidence="3 4" key="1">
    <citation type="submission" date="2023-10" db="EMBL/GenBank/DDBJ databases">
        <title>Veillonella sp. nov., isolated from a pig farm feces dump.</title>
        <authorList>
            <person name="Chang Y.-H."/>
        </authorList>
    </citation>
    <scope>NUCLEOTIDE SEQUENCE [LARGE SCALE GENOMIC DNA]</scope>
    <source>
        <strain evidence="3 4">YH-vei2233</strain>
    </source>
</reference>
<dbReference type="EMBL" id="JAWJZB010000004">
    <property type="protein sequence ID" value="MDV5088037.1"/>
    <property type="molecule type" value="Genomic_DNA"/>
</dbReference>
<evidence type="ECO:0000313" key="3">
    <source>
        <dbReference type="EMBL" id="MDV5088037.1"/>
    </source>
</evidence>
<feature type="compositionally biased region" description="Polar residues" evidence="1">
    <location>
        <begin position="166"/>
        <end position="175"/>
    </location>
</feature>
<evidence type="ECO:0008006" key="5">
    <source>
        <dbReference type="Google" id="ProtNLM"/>
    </source>
</evidence>
<comment type="caution">
    <text evidence="3">The sequence shown here is derived from an EMBL/GenBank/DDBJ whole genome shotgun (WGS) entry which is preliminary data.</text>
</comment>
<feature type="region of interest" description="Disordered" evidence="1">
    <location>
        <begin position="162"/>
        <end position="186"/>
    </location>
</feature>
<gene>
    <name evidence="3" type="ORF">RVY80_04140</name>
</gene>
<feature type="chain" id="PRO_5045294918" description="SLH domain-containing protein" evidence="2">
    <location>
        <begin position="32"/>
        <end position="249"/>
    </location>
</feature>
<dbReference type="Proteomes" id="UP001272515">
    <property type="component" value="Unassembled WGS sequence"/>
</dbReference>
<feature type="signal peptide" evidence="2">
    <location>
        <begin position="1"/>
        <end position="31"/>
    </location>
</feature>
<accession>A0ABU3Z8L2</accession>
<evidence type="ECO:0000313" key="4">
    <source>
        <dbReference type="Proteomes" id="UP001272515"/>
    </source>
</evidence>
<dbReference type="RefSeq" id="WP_317329755.1">
    <property type="nucleotide sequence ID" value="NZ_JAWJZA010000002.1"/>
</dbReference>
<proteinExistence type="predicted"/>
<evidence type="ECO:0000256" key="1">
    <source>
        <dbReference type="SAM" id="MobiDB-lite"/>
    </source>
</evidence>
<organism evidence="3 4">
    <name type="scientific">Veillonella absiana</name>
    <dbReference type="NCBI Taxonomy" id="3079305"/>
    <lineage>
        <taxon>Bacteria</taxon>
        <taxon>Bacillati</taxon>
        <taxon>Bacillota</taxon>
        <taxon>Negativicutes</taxon>
        <taxon>Veillonellales</taxon>
        <taxon>Veillonellaceae</taxon>
        <taxon>Veillonella</taxon>
    </lineage>
</organism>
<protein>
    <recommendedName>
        <fullName evidence="5">SLH domain-containing protein</fullName>
    </recommendedName>
</protein>
<sequence>MILKKWMPQTIKRAFTIMGICLVAGVTTGQAAHNPNEVISPDHETYKALALLVKHGAITDTKGIELGDKSYTVRQMTPLINDVVQRREQMNDNDRQSALKMYRDYMDEIRDYNVMLDKQEKAEKLAKIRAEQDAKNAKKGNAASKTLKVADPTAVPLIQGQGMANAPQSNTNSANVDEDTEEQGIDFSDLEQPKEKALTDEQIKKKMDKFAVDDSRVKVSGDVRIRYSGQEGKSSKADARARTEVAIKL</sequence>